<keyword evidence="2" id="KW-1185">Reference proteome</keyword>
<keyword evidence="1" id="KW-0472">Membrane</keyword>
<dbReference type="AlphaFoldDB" id="A0A7E4UVB0"/>
<dbReference type="Proteomes" id="UP000492821">
    <property type="component" value="Unassembled WGS sequence"/>
</dbReference>
<organism evidence="2 3">
    <name type="scientific">Panagrellus redivivus</name>
    <name type="common">Microworm</name>
    <dbReference type="NCBI Taxonomy" id="6233"/>
    <lineage>
        <taxon>Eukaryota</taxon>
        <taxon>Metazoa</taxon>
        <taxon>Ecdysozoa</taxon>
        <taxon>Nematoda</taxon>
        <taxon>Chromadorea</taxon>
        <taxon>Rhabditida</taxon>
        <taxon>Tylenchina</taxon>
        <taxon>Panagrolaimomorpha</taxon>
        <taxon>Panagrolaimoidea</taxon>
        <taxon>Panagrolaimidae</taxon>
        <taxon>Panagrellus</taxon>
    </lineage>
</organism>
<dbReference type="PANTHER" id="PTHR22945:SF40">
    <property type="entry name" value="SERPENTINE RECEPTOR, CLASS D (DELTA)-RELATED"/>
    <property type="match status" value="1"/>
</dbReference>
<protein>
    <submittedName>
        <fullName evidence="3">G-protein coupled receptors family 1 profile domain-containing protein</fullName>
    </submittedName>
</protein>
<feature type="transmembrane region" description="Helical" evidence="1">
    <location>
        <begin position="100"/>
        <end position="123"/>
    </location>
</feature>
<keyword evidence="1" id="KW-1133">Transmembrane helix</keyword>
<sequence>MQPDEIAFISSSYTTCSIAIIINMTWIFAIIFYTPSEMKSYKRFLIHAGSNQLVLAFSFMMLMPKPSSSLKEIERPANDSGISYVISGSVVYFIHPARNHMLTCLFVGHFLYNVLDLPVNFFFRYLTVCRPNYVYIFLSKKVMGPLIVFLICVSLTASVLMWRGDMPKEGPAALLSIEVNDWSEYYAHKGDSEETRFGNLIHMDHNVYYMIYIAAGVLTLGYSLLIFSAIQIFTSLAQIRKTVSKRTYDLQRALAVSLTLQSMVPIVFVGVPLCIITVTVSMGFYTPLVNALAMIVFSVHLILPPLISFVYVRPYREIFTKRLKAKVLGIPLSSMYDQSRVLGPRTVHVTTIASHVNSIKRQTF</sequence>
<feature type="transmembrane region" description="Helical" evidence="1">
    <location>
        <begin position="291"/>
        <end position="312"/>
    </location>
</feature>
<feature type="transmembrane region" description="Helical" evidence="1">
    <location>
        <begin position="209"/>
        <end position="233"/>
    </location>
</feature>
<dbReference type="InterPro" id="IPR050920">
    <property type="entry name" value="Nematode_rcpt-like_delta"/>
</dbReference>
<reference evidence="3" key="2">
    <citation type="submission" date="2020-10" db="UniProtKB">
        <authorList>
            <consortium name="WormBaseParasite"/>
        </authorList>
    </citation>
    <scope>IDENTIFICATION</scope>
</reference>
<dbReference type="SUPFAM" id="SSF81321">
    <property type="entry name" value="Family A G protein-coupled receptor-like"/>
    <property type="match status" value="1"/>
</dbReference>
<dbReference type="PANTHER" id="PTHR22945">
    <property type="entry name" value="SERPENTINE RECEPTOR, CLASS D DELTA"/>
    <property type="match status" value="1"/>
</dbReference>
<keyword evidence="1" id="KW-0812">Transmembrane</keyword>
<feature type="transmembrane region" description="Helical" evidence="1">
    <location>
        <begin position="44"/>
        <end position="63"/>
    </location>
</feature>
<feature type="transmembrane region" description="Helical" evidence="1">
    <location>
        <begin position="254"/>
        <end position="285"/>
    </location>
</feature>
<evidence type="ECO:0000256" key="1">
    <source>
        <dbReference type="SAM" id="Phobius"/>
    </source>
</evidence>
<dbReference type="WBParaSite" id="Pan_g13270.t1">
    <property type="protein sequence ID" value="Pan_g13270.t1"/>
    <property type="gene ID" value="Pan_g13270"/>
</dbReference>
<feature type="transmembrane region" description="Helical" evidence="1">
    <location>
        <begin position="6"/>
        <end position="32"/>
    </location>
</feature>
<evidence type="ECO:0000313" key="2">
    <source>
        <dbReference type="Proteomes" id="UP000492821"/>
    </source>
</evidence>
<accession>A0A7E4UVB0</accession>
<name>A0A7E4UVB0_PANRE</name>
<reference evidence="2" key="1">
    <citation type="journal article" date="2013" name="Genetics">
        <title>The draft genome and transcriptome of Panagrellus redivivus are shaped by the harsh demands of a free-living lifestyle.</title>
        <authorList>
            <person name="Srinivasan J."/>
            <person name="Dillman A.R."/>
            <person name="Macchietto M.G."/>
            <person name="Heikkinen L."/>
            <person name="Lakso M."/>
            <person name="Fracchia K.M."/>
            <person name="Antoshechkin I."/>
            <person name="Mortazavi A."/>
            <person name="Wong G."/>
            <person name="Sternberg P.W."/>
        </authorList>
    </citation>
    <scope>NUCLEOTIDE SEQUENCE [LARGE SCALE GENOMIC DNA]</scope>
    <source>
        <strain evidence="2">MT8872</strain>
    </source>
</reference>
<dbReference type="InterPro" id="IPR019428">
    <property type="entry name" value="7TM_GPCR_serpentine_rcpt_Str"/>
</dbReference>
<proteinExistence type="predicted"/>
<feature type="transmembrane region" description="Helical" evidence="1">
    <location>
        <begin position="143"/>
        <end position="162"/>
    </location>
</feature>
<dbReference type="Pfam" id="PF10326">
    <property type="entry name" value="7TM_GPCR_Str"/>
    <property type="match status" value="1"/>
</dbReference>
<evidence type="ECO:0000313" key="3">
    <source>
        <dbReference type="WBParaSite" id="Pan_g13270.t1"/>
    </source>
</evidence>